<keyword evidence="4 7" id="KW-0812">Transmembrane</keyword>
<evidence type="ECO:0000256" key="3">
    <source>
        <dbReference type="ARBA" id="ARBA00022475"/>
    </source>
</evidence>
<comment type="similarity">
    <text evidence="2">Belongs to the ABC-4 integral membrane protein family. LolC/E subfamily.</text>
</comment>
<dbReference type="GO" id="GO:0098797">
    <property type="term" value="C:plasma membrane protein complex"/>
    <property type="evidence" value="ECO:0007669"/>
    <property type="project" value="TreeGrafter"/>
</dbReference>
<organism evidence="9 10">
    <name type="scientific">Pseudomaricurvus hydrocarbonicus</name>
    <dbReference type="NCBI Taxonomy" id="1470433"/>
    <lineage>
        <taxon>Bacteria</taxon>
        <taxon>Pseudomonadati</taxon>
        <taxon>Pseudomonadota</taxon>
        <taxon>Gammaproteobacteria</taxon>
        <taxon>Cellvibrionales</taxon>
        <taxon>Cellvibrionaceae</taxon>
        <taxon>Pseudomaricurvus</taxon>
    </lineage>
</organism>
<keyword evidence="10" id="KW-1185">Reference proteome</keyword>
<feature type="transmembrane region" description="Helical" evidence="7">
    <location>
        <begin position="270"/>
        <end position="292"/>
    </location>
</feature>
<dbReference type="EMBL" id="JAAONZ010000005">
    <property type="protein sequence ID" value="NHO65732.1"/>
    <property type="molecule type" value="Genomic_DNA"/>
</dbReference>
<dbReference type="GO" id="GO:0044874">
    <property type="term" value="P:lipoprotein localization to outer membrane"/>
    <property type="evidence" value="ECO:0007669"/>
    <property type="project" value="TreeGrafter"/>
</dbReference>
<evidence type="ECO:0000259" key="8">
    <source>
        <dbReference type="Pfam" id="PF02687"/>
    </source>
</evidence>
<protein>
    <submittedName>
        <fullName evidence="9">FtsX-like permease family protein</fullName>
    </submittedName>
</protein>
<accession>A0A9E5JZT6</accession>
<dbReference type="Proteomes" id="UP000787472">
    <property type="component" value="Unassembled WGS sequence"/>
</dbReference>
<evidence type="ECO:0000256" key="2">
    <source>
        <dbReference type="ARBA" id="ARBA00005236"/>
    </source>
</evidence>
<keyword evidence="3" id="KW-1003">Cell membrane</keyword>
<dbReference type="InterPro" id="IPR051447">
    <property type="entry name" value="Lipoprotein-release_system"/>
</dbReference>
<comment type="subcellular location">
    <subcellularLocation>
        <location evidence="1">Cell membrane</location>
        <topology evidence="1">Multi-pass membrane protein</topology>
    </subcellularLocation>
</comment>
<evidence type="ECO:0000256" key="5">
    <source>
        <dbReference type="ARBA" id="ARBA00022989"/>
    </source>
</evidence>
<feature type="transmembrane region" description="Helical" evidence="7">
    <location>
        <begin position="749"/>
        <end position="773"/>
    </location>
</feature>
<dbReference type="Pfam" id="PF02687">
    <property type="entry name" value="FtsX"/>
    <property type="match status" value="2"/>
</dbReference>
<feature type="transmembrane region" description="Helical" evidence="7">
    <location>
        <begin position="436"/>
        <end position="454"/>
    </location>
</feature>
<comment type="caution">
    <text evidence="9">The sequence shown here is derived from an EMBL/GenBank/DDBJ whole genome shotgun (WGS) entry which is preliminary data.</text>
</comment>
<proteinExistence type="inferred from homology"/>
<evidence type="ECO:0000256" key="6">
    <source>
        <dbReference type="ARBA" id="ARBA00023136"/>
    </source>
</evidence>
<gene>
    <name evidence="9" type="ORF">G8770_09285</name>
</gene>
<dbReference type="PANTHER" id="PTHR30489">
    <property type="entry name" value="LIPOPROTEIN-RELEASING SYSTEM TRANSMEMBRANE PROTEIN LOLE"/>
    <property type="match status" value="1"/>
</dbReference>
<evidence type="ECO:0000313" key="10">
    <source>
        <dbReference type="Proteomes" id="UP000787472"/>
    </source>
</evidence>
<name>A0A9E5JZT6_9GAMM</name>
<dbReference type="PANTHER" id="PTHR30489:SF0">
    <property type="entry name" value="LIPOPROTEIN-RELEASING SYSTEM TRANSMEMBRANE PROTEIN LOLE"/>
    <property type="match status" value="1"/>
</dbReference>
<feature type="domain" description="ABC3 transporter permease C-terminal" evidence="8">
    <location>
        <begin position="665"/>
        <end position="779"/>
    </location>
</feature>
<reference evidence="9" key="1">
    <citation type="submission" date="2020-03" db="EMBL/GenBank/DDBJ databases">
        <authorList>
            <person name="Guo F."/>
        </authorList>
    </citation>
    <scope>NUCLEOTIDE SEQUENCE</scope>
    <source>
        <strain evidence="9">JCM 30134</strain>
    </source>
</reference>
<feature type="transmembrane region" description="Helical" evidence="7">
    <location>
        <begin position="21"/>
        <end position="42"/>
    </location>
</feature>
<feature type="transmembrane region" description="Helical" evidence="7">
    <location>
        <begin position="704"/>
        <end position="729"/>
    </location>
</feature>
<dbReference type="AlphaFoldDB" id="A0A9E5JZT6"/>
<evidence type="ECO:0000256" key="7">
    <source>
        <dbReference type="SAM" id="Phobius"/>
    </source>
</evidence>
<keyword evidence="5 7" id="KW-1133">Transmembrane helix</keyword>
<feature type="domain" description="ABC3 transporter permease C-terminal" evidence="8">
    <location>
        <begin position="271"/>
        <end position="390"/>
    </location>
</feature>
<evidence type="ECO:0000256" key="1">
    <source>
        <dbReference type="ARBA" id="ARBA00004651"/>
    </source>
</evidence>
<feature type="transmembrane region" description="Helical" evidence="7">
    <location>
        <begin position="656"/>
        <end position="684"/>
    </location>
</feature>
<keyword evidence="6 7" id="KW-0472">Membrane</keyword>
<dbReference type="RefSeq" id="WP_167185205.1">
    <property type="nucleotide sequence ID" value="NZ_JAAONZ010000005.1"/>
</dbReference>
<feature type="transmembrane region" description="Helical" evidence="7">
    <location>
        <begin position="358"/>
        <end position="380"/>
    </location>
</feature>
<dbReference type="InterPro" id="IPR003838">
    <property type="entry name" value="ABC3_permease_C"/>
</dbReference>
<evidence type="ECO:0000313" key="9">
    <source>
        <dbReference type="EMBL" id="NHO65732.1"/>
    </source>
</evidence>
<feature type="transmembrane region" description="Helical" evidence="7">
    <location>
        <begin position="313"/>
        <end position="338"/>
    </location>
</feature>
<evidence type="ECO:0000256" key="4">
    <source>
        <dbReference type="ARBA" id="ARBA00022692"/>
    </source>
</evidence>
<sequence>MRYQALQTKLWRELWHMRGQVLAIMLVIVGGVSVCVMSLSTYDSLLNTRDTYYREHNFGQVFAKLKRAPGSLMRSITEIPGVALAESRVIAQVNLEVPGFADPVSGLLTSIPDGRQPRINRLYLVSGRLPDHRRDNEILISDAFSEAQRLKAGDSLVAIINGRRRSMAIVGVALSPEYIYQIAPGAIFPDYKRFGVLWMANRPLSAAYDMDGAFNDVVIQLQPGASANGVIDRLDLLLQRYGGRGAYDRDEQFSNMFLKEEFTQLKTMAYLFPTIFLAVAVFLLNVVITRLVSTQRDIIAILKAFGYSNGQVGLHYAQLVMVITVLGILGGFALGIYLGQITTTTYTEYYRFPVLLYTARPLMFLGVGLVTILTALFGTWRAVHIAVKLPPAEAMRPEPPQYYRRSWLETLGLQRWFSPPGKMIVRHMQKKPLKTGLSIIGLSMAGAIMMVGNFQTDAVKMMMHVQFNLAQQQDLEVTLYEPVATSALSSLRAIPGVEYVEGLRKVPIKLHYQHRSFRTSLQGIPADSQLQNVLTTELENIAMPENGLMVVEHLGHKLGFSTGDVVMVESLEGQQRTVPVTVTALSQQYLGVGSYMRRENVNRLMGEGDAVNTVLMSIDPELADLVYQRLKEMPLVASINIRQTVIESFHNTLKQVLLTFTFINAVLGAVIAFGVVYNTVRIALAEHGRELVSMRVLGYTHAEVAYILLGELALMTLISLPLGFLLGTWLCEFMSYNMKSDLFRVPLVLTSYTYAFSALVVIVSALVSGMLVWRRLRTLDLVEVLKTRE</sequence>